<keyword evidence="1" id="KW-0812">Transmembrane</keyword>
<keyword evidence="1" id="KW-1133">Transmembrane helix</keyword>
<keyword evidence="1" id="KW-0472">Membrane</keyword>
<evidence type="ECO:0000313" key="2">
    <source>
        <dbReference type="EMBL" id="KAF1943991.1"/>
    </source>
</evidence>
<organism evidence="2 3">
    <name type="scientific">Clathrospora elynae</name>
    <dbReference type="NCBI Taxonomy" id="706981"/>
    <lineage>
        <taxon>Eukaryota</taxon>
        <taxon>Fungi</taxon>
        <taxon>Dikarya</taxon>
        <taxon>Ascomycota</taxon>
        <taxon>Pezizomycotina</taxon>
        <taxon>Dothideomycetes</taxon>
        <taxon>Pleosporomycetidae</taxon>
        <taxon>Pleosporales</taxon>
        <taxon>Diademaceae</taxon>
        <taxon>Clathrospora</taxon>
    </lineage>
</organism>
<reference evidence="2" key="1">
    <citation type="journal article" date="2020" name="Stud. Mycol.">
        <title>101 Dothideomycetes genomes: a test case for predicting lifestyles and emergence of pathogens.</title>
        <authorList>
            <person name="Haridas S."/>
            <person name="Albert R."/>
            <person name="Binder M."/>
            <person name="Bloem J."/>
            <person name="Labutti K."/>
            <person name="Salamov A."/>
            <person name="Andreopoulos B."/>
            <person name="Baker S."/>
            <person name="Barry K."/>
            <person name="Bills G."/>
            <person name="Bluhm B."/>
            <person name="Cannon C."/>
            <person name="Castanera R."/>
            <person name="Culley D."/>
            <person name="Daum C."/>
            <person name="Ezra D."/>
            <person name="Gonzalez J."/>
            <person name="Henrissat B."/>
            <person name="Kuo A."/>
            <person name="Liang C."/>
            <person name="Lipzen A."/>
            <person name="Lutzoni F."/>
            <person name="Magnuson J."/>
            <person name="Mondo S."/>
            <person name="Nolan M."/>
            <person name="Ohm R."/>
            <person name="Pangilinan J."/>
            <person name="Park H.-J."/>
            <person name="Ramirez L."/>
            <person name="Alfaro M."/>
            <person name="Sun H."/>
            <person name="Tritt A."/>
            <person name="Yoshinaga Y."/>
            <person name="Zwiers L.-H."/>
            <person name="Turgeon B."/>
            <person name="Goodwin S."/>
            <person name="Spatafora J."/>
            <person name="Crous P."/>
            <person name="Grigoriev I."/>
        </authorList>
    </citation>
    <scope>NUCLEOTIDE SEQUENCE</scope>
    <source>
        <strain evidence="2">CBS 161.51</strain>
    </source>
</reference>
<dbReference type="Proteomes" id="UP000800038">
    <property type="component" value="Unassembled WGS sequence"/>
</dbReference>
<protein>
    <submittedName>
        <fullName evidence="2">Uncharacterized protein</fullName>
    </submittedName>
</protein>
<evidence type="ECO:0000256" key="1">
    <source>
        <dbReference type="SAM" id="Phobius"/>
    </source>
</evidence>
<gene>
    <name evidence="2" type="ORF">EJ02DRAFT_114113</name>
</gene>
<dbReference type="EMBL" id="ML976020">
    <property type="protein sequence ID" value="KAF1943991.1"/>
    <property type="molecule type" value="Genomic_DNA"/>
</dbReference>
<dbReference type="AlphaFoldDB" id="A0A6A5SU29"/>
<evidence type="ECO:0000313" key="3">
    <source>
        <dbReference type="Proteomes" id="UP000800038"/>
    </source>
</evidence>
<proteinExistence type="predicted"/>
<keyword evidence="3" id="KW-1185">Reference proteome</keyword>
<name>A0A6A5SU29_9PLEO</name>
<sequence length="68" mass="8080">MMHRHAPRSIIPLRMHSDLRFLFSFAEMGLSGIWQALFMCMLLSPVYCCGGVWLYCLQRKLDAWMWLI</sequence>
<accession>A0A6A5SU29</accession>
<feature type="transmembrane region" description="Helical" evidence="1">
    <location>
        <begin position="33"/>
        <end position="57"/>
    </location>
</feature>